<feature type="domain" description="hAT-like transposase RNase-H fold" evidence="2">
    <location>
        <begin position="51"/>
        <end position="154"/>
    </location>
</feature>
<organism evidence="3 4">
    <name type="scientific">Trifolium subterraneum</name>
    <name type="common">Subterranean clover</name>
    <dbReference type="NCBI Taxonomy" id="3900"/>
    <lineage>
        <taxon>Eukaryota</taxon>
        <taxon>Viridiplantae</taxon>
        <taxon>Streptophyta</taxon>
        <taxon>Embryophyta</taxon>
        <taxon>Tracheophyta</taxon>
        <taxon>Spermatophyta</taxon>
        <taxon>Magnoliopsida</taxon>
        <taxon>eudicotyledons</taxon>
        <taxon>Gunneridae</taxon>
        <taxon>Pentapetalae</taxon>
        <taxon>rosids</taxon>
        <taxon>fabids</taxon>
        <taxon>Fabales</taxon>
        <taxon>Fabaceae</taxon>
        <taxon>Papilionoideae</taxon>
        <taxon>50 kb inversion clade</taxon>
        <taxon>NPAAA clade</taxon>
        <taxon>Hologalegina</taxon>
        <taxon>IRL clade</taxon>
        <taxon>Trifolieae</taxon>
        <taxon>Trifolium</taxon>
    </lineage>
</organism>
<dbReference type="PANTHER" id="PTHR23272">
    <property type="entry name" value="BED FINGER-RELATED"/>
    <property type="match status" value="1"/>
</dbReference>
<protein>
    <recommendedName>
        <fullName evidence="5">HAT C-terminal dimerisation domain-containing protein</fullName>
    </recommendedName>
</protein>
<evidence type="ECO:0000259" key="2">
    <source>
        <dbReference type="Pfam" id="PF14372"/>
    </source>
</evidence>
<evidence type="ECO:0000313" key="4">
    <source>
        <dbReference type="Proteomes" id="UP000242715"/>
    </source>
</evidence>
<dbReference type="SUPFAM" id="SSF53098">
    <property type="entry name" value="Ribonuclease H-like"/>
    <property type="match status" value="1"/>
</dbReference>
<keyword evidence="4" id="KW-1185">Reference proteome</keyword>
<proteinExistence type="predicted"/>
<dbReference type="EMBL" id="DF973268">
    <property type="protein sequence ID" value="GAU23371.1"/>
    <property type="molecule type" value="Genomic_DNA"/>
</dbReference>
<dbReference type="PANTHER" id="PTHR23272:SF184">
    <property type="entry name" value="OS03G0311250 PROTEIN"/>
    <property type="match status" value="1"/>
</dbReference>
<evidence type="ECO:0000259" key="1">
    <source>
        <dbReference type="Pfam" id="PF05699"/>
    </source>
</evidence>
<evidence type="ECO:0008006" key="5">
    <source>
        <dbReference type="Google" id="ProtNLM"/>
    </source>
</evidence>
<dbReference type="GO" id="GO:0003677">
    <property type="term" value="F:DNA binding"/>
    <property type="evidence" value="ECO:0007669"/>
    <property type="project" value="InterPro"/>
</dbReference>
<sequence length="324" mass="36717">MSTFGKLEMQDRAYVRELKNGNGLPLLEDWEYVHSILPFLALFHDATVRISGSSYATSNMYMFEVFGIGKKIREMCNHPDSRIRSMAQSMKIKYDKYWGEPNSLNMLLLIALILDPTHKMKFINWYAEHFFGSDEATSFIKNVNSSLISLFNEYNGQMGESLASSQEYRPHEGGKVDPYGFKPFYKSSGRNKADSEVTKYLDEALEEEGDLDVLIWWKDNCTQYPVLARISREVLAIPVSTVASESTFSTGGRVLDAYRSSLSSTTVEALICTQDWVKKKDDGIETSSLVTYDELNTLQQLEQDFLFQSSLGGSSASTRLDDDD</sequence>
<reference evidence="4" key="1">
    <citation type="journal article" date="2017" name="Front. Plant Sci.">
        <title>Climate Clever Clovers: New Paradigm to Reduce the Environmental Footprint of Ruminants by Breeding Low Methanogenic Forages Utilizing Haplotype Variation.</title>
        <authorList>
            <person name="Kaur P."/>
            <person name="Appels R."/>
            <person name="Bayer P.E."/>
            <person name="Keeble-Gagnere G."/>
            <person name="Wang J."/>
            <person name="Hirakawa H."/>
            <person name="Shirasawa K."/>
            <person name="Vercoe P."/>
            <person name="Stefanova K."/>
            <person name="Durmic Z."/>
            <person name="Nichols P."/>
            <person name="Revell C."/>
            <person name="Isobe S.N."/>
            <person name="Edwards D."/>
            <person name="Erskine W."/>
        </authorList>
    </citation>
    <scope>NUCLEOTIDE SEQUENCE [LARGE SCALE GENOMIC DNA]</scope>
    <source>
        <strain evidence="4">cv. Daliak</strain>
    </source>
</reference>
<accession>A0A2Z6LV75</accession>
<gene>
    <name evidence="3" type="ORF">TSUD_334170</name>
</gene>
<dbReference type="InterPro" id="IPR012337">
    <property type="entry name" value="RNaseH-like_sf"/>
</dbReference>
<dbReference type="GO" id="GO:0046983">
    <property type="term" value="F:protein dimerization activity"/>
    <property type="evidence" value="ECO:0007669"/>
    <property type="project" value="InterPro"/>
</dbReference>
<dbReference type="Pfam" id="PF05699">
    <property type="entry name" value="Dimer_Tnp_hAT"/>
    <property type="match status" value="1"/>
</dbReference>
<name>A0A2Z6LV75_TRISU</name>
<dbReference type="Proteomes" id="UP000242715">
    <property type="component" value="Unassembled WGS sequence"/>
</dbReference>
<dbReference type="InterPro" id="IPR025525">
    <property type="entry name" value="hAT-like_transposase_RNase-H"/>
</dbReference>
<dbReference type="AlphaFoldDB" id="A0A2Z6LV75"/>
<dbReference type="Pfam" id="PF14372">
    <property type="entry name" value="hAT-like_RNase-H"/>
    <property type="match status" value="1"/>
</dbReference>
<feature type="domain" description="HAT C-terminal dimerisation" evidence="1">
    <location>
        <begin position="196"/>
        <end position="277"/>
    </location>
</feature>
<evidence type="ECO:0000313" key="3">
    <source>
        <dbReference type="EMBL" id="GAU23371.1"/>
    </source>
</evidence>
<dbReference type="OrthoDB" id="1714351at2759"/>
<dbReference type="InterPro" id="IPR008906">
    <property type="entry name" value="HATC_C_dom"/>
</dbReference>